<feature type="compositionally biased region" description="Basic and acidic residues" evidence="7">
    <location>
        <begin position="1387"/>
        <end position="1399"/>
    </location>
</feature>
<name>A0A6G1D1S2_9ORYZ</name>
<evidence type="ECO:0000313" key="9">
    <source>
        <dbReference type="EMBL" id="KAF0906267.1"/>
    </source>
</evidence>
<proteinExistence type="inferred from homology"/>
<feature type="region of interest" description="Disordered" evidence="7">
    <location>
        <begin position="1060"/>
        <end position="1084"/>
    </location>
</feature>
<feature type="region of interest" description="Disordered" evidence="7">
    <location>
        <begin position="349"/>
        <end position="377"/>
    </location>
</feature>
<feature type="compositionally biased region" description="Basic and acidic residues" evidence="7">
    <location>
        <begin position="1231"/>
        <end position="1274"/>
    </location>
</feature>
<dbReference type="Proteomes" id="UP000479710">
    <property type="component" value="Unassembled WGS sequence"/>
</dbReference>
<evidence type="ECO:0000256" key="6">
    <source>
        <dbReference type="ARBA" id="ARBA00023242"/>
    </source>
</evidence>
<evidence type="ECO:0000256" key="4">
    <source>
        <dbReference type="ARBA" id="ARBA00022490"/>
    </source>
</evidence>
<feature type="region of interest" description="Disordered" evidence="7">
    <location>
        <begin position="1231"/>
        <end position="1331"/>
    </location>
</feature>
<evidence type="ECO:0000256" key="2">
    <source>
        <dbReference type="ARBA" id="ARBA00004186"/>
    </source>
</evidence>
<feature type="compositionally biased region" description="Low complexity" evidence="7">
    <location>
        <begin position="856"/>
        <end position="871"/>
    </location>
</feature>
<evidence type="ECO:0000259" key="8">
    <source>
        <dbReference type="Pfam" id="PF03941"/>
    </source>
</evidence>
<dbReference type="InterPro" id="IPR005635">
    <property type="entry name" value="Inner_centromere_prot_ARK-bd"/>
</dbReference>
<organism evidence="9 10">
    <name type="scientific">Oryza meyeriana var. granulata</name>
    <dbReference type="NCBI Taxonomy" id="110450"/>
    <lineage>
        <taxon>Eukaryota</taxon>
        <taxon>Viridiplantae</taxon>
        <taxon>Streptophyta</taxon>
        <taxon>Embryophyta</taxon>
        <taxon>Tracheophyta</taxon>
        <taxon>Spermatophyta</taxon>
        <taxon>Magnoliopsida</taxon>
        <taxon>Liliopsida</taxon>
        <taxon>Poales</taxon>
        <taxon>Poaceae</taxon>
        <taxon>BOP clade</taxon>
        <taxon>Oryzoideae</taxon>
        <taxon>Oryzeae</taxon>
        <taxon>Oryzinae</taxon>
        <taxon>Oryza</taxon>
        <taxon>Oryza meyeriana</taxon>
    </lineage>
</organism>
<feature type="compositionally biased region" description="Basic and acidic residues" evidence="7">
    <location>
        <begin position="1322"/>
        <end position="1331"/>
    </location>
</feature>
<comment type="similarity">
    <text evidence="3">Belongs to the INCENP family.</text>
</comment>
<dbReference type="PANTHER" id="PTHR13738">
    <property type="entry name" value="TROPONIN I"/>
    <property type="match status" value="1"/>
</dbReference>
<feature type="compositionally biased region" description="Basic and acidic residues" evidence="7">
    <location>
        <begin position="1368"/>
        <end position="1377"/>
    </location>
</feature>
<dbReference type="GO" id="GO:0005819">
    <property type="term" value="C:spindle"/>
    <property type="evidence" value="ECO:0007669"/>
    <property type="project" value="UniProtKB-SubCell"/>
</dbReference>
<dbReference type="OrthoDB" id="681218at2759"/>
<dbReference type="GO" id="GO:0005634">
    <property type="term" value="C:nucleus"/>
    <property type="evidence" value="ECO:0007669"/>
    <property type="project" value="UniProtKB-SubCell"/>
</dbReference>
<evidence type="ECO:0000256" key="3">
    <source>
        <dbReference type="ARBA" id="ARBA00010042"/>
    </source>
</evidence>
<feature type="domain" description="Inner centromere protein ARK-binding" evidence="8">
    <location>
        <begin position="1399"/>
        <end position="1448"/>
    </location>
</feature>
<feature type="region of interest" description="Disordered" evidence="7">
    <location>
        <begin position="889"/>
        <end position="914"/>
    </location>
</feature>
<feature type="region of interest" description="Disordered" evidence="7">
    <location>
        <begin position="1368"/>
        <end position="1421"/>
    </location>
</feature>
<protein>
    <recommendedName>
        <fullName evidence="8">Inner centromere protein ARK-binding domain-containing protein</fullName>
    </recommendedName>
</protein>
<feature type="compositionally biased region" description="Polar residues" evidence="7">
    <location>
        <begin position="349"/>
        <end position="359"/>
    </location>
</feature>
<feature type="compositionally biased region" description="Basic and acidic residues" evidence="7">
    <location>
        <begin position="1298"/>
        <end position="1314"/>
    </location>
</feature>
<feature type="compositionally biased region" description="Polar residues" evidence="7">
    <location>
        <begin position="1013"/>
        <end position="1025"/>
    </location>
</feature>
<accession>A0A6G1D1S2</accession>
<keyword evidence="4" id="KW-0963">Cytoplasm</keyword>
<dbReference type="InterPro" id="IPR050875">
    <property type="entry name" value="Troponin_I"/>
</dbReference>
<sequence>MEELFMQVFERRNWVKAQMREQVVSYSESLACAILAAGRRPPPWLLPTLDAVPARGNTLKQSSLDLANLKNEDSLHQVLPQTYQRVEPKTLEFGGGKPGGLHIANCPGENDQSQKCVFESVDKEFNVTHSLNEGPPSTSPVEAPHSIMSSLLQKDTLQPVESNLQGIPHSVTSSLPEEVTMGVSETDSLTGTIHLASQILENVSLWSVKPIGLEGPDSVFSPLSRKETTDAGDTISLMEPIAVASPRFENDPLPPNFLEGPGSMLSPLPGKDTIDTAEMGSIGGPISVAFPLIENDSFQPNILKGPDSFSCPLPERDTIHTAETDSVVELISMASPQFENDLLQTNLLQGSDSVPTPLSETDARHMEENTDTPRKSSFSDKRIYENLKILEQQSSECHVLSPPCDGSSLKPDLANTTCEAPKMLAKLQEDTLSDKCGYSLNPEENMLEDDHGCILHSYLGGSDSVSSLAKSVPSIEKFLRKSNYDVYQSINFSSGTTFNDGDPNNCNATEALEYAQNESSWMQSSSSKPSLEYDMICTAADTHMVSAAVFTPNKSLQRAAVLDSVNCHQEQSDHAQAKFFSQSEAYDVYVRNNMNESVMPERTSTESAEKSLRCHDGTECQATQPSAQHLLHSSRCGEITMKSDVQSTNSHQAGSVADVIQVHGNSSCERIEMNCQSDHALYSSSSSMSTSSMDCQHDILDKMENIADISGKPQHSVRHLDSFGCRDCISLDLERRSDTSNCKSPVLYKVHTSVNSSSQRSMSSLSDVIHCNSLRMKFLSCSGSSLSGNVETVPQDSSSSCSDILSGGDGPCTRKANYCSVYPGADVKYVTVEDQMLIETDYALSGSAVLNPKNHPSTTSPTTSPSYASSDQQSQQACASNCSNIELGEKGIHGDPEGQPVSDSDIPPQNGDNCADCDETVEVLQSCGIPIPANSPTIQEGVLEAYRDSTKWFNLSSNLSEKYKMNMKMASPLRGKYESLRARFEKLLVSSSLTEVEPKWHYPSDDTKRVGFSGNQEDSEITLTPSFGMYSLEKPPGDRYTSECTGSIPDLSCFRIDEDSSTAEENENRDKPSGSLGGNYSSHGLTGRKPLGCVTSLHQSKEKSASLSRKHMDVVRLDLPTTKASTGEPDHQVHLIIDEAMKNPKENLTPSIRKQVKMTESLHDRESKGGILSNQTERHKSEANLDKGWKPSNIITSMASFIPLVKQKQQPTTACVKRDVRVKALEVAEAAKRREQKKQNKREMRKAAAELERGRIKQEREQKHKQMEQKKKMGADIVTKKRQREDDGKKEKEKKKKCTEEPHKQKKQVGERMHAGNSGNDASHKDPDDAELRKNVVGVVIKQLLSDEKTESVPRLVTSGSNNVKAVVADEKSERSGHQIHGSLSDDADKSYEMSPYKDSDEEDDGDLEHKEEVRRRQKSVPPWARKGILDKILLSNRTLDPREIFERKCSFSLTNVLAPQSSTAIKLVGCFTTL</sequence>
<gene>
    <name evidence="9" type="ORF">E2562_009644</name>
</gene>
<reference evidence="9 10" key="1">
    <citation type="submission" date="2019-11" db="EMBL/GenBank/DDBJ databases">
        <title>Whole genome sequence of Oryza granulata.</title>
        <authorList>
            <person name="Li W."/>
        </authorList>
    </citation>
    <scope>NUCLEOTIDE SEQUENCE [LARGE SCALE GENOMIC DNA]</scope>
    <source>
        <strain evidence="10">cv. Menghai</strain>
        <tissue evidence="9">Leaf</tissue>
    </source>
</reference>
<dbReference type="Pfam" id="PF03941">
    <property type="entry name" value="INCENP_ARK-bind"/>
    <property type="match status" value="1"/>
</dbReference>
<evidence type="ECO:0000256" key="7">
    <source>
        <dbReference type="SAM" id="MobiDB-lite"/>
    </source>
</evidence>
<keyword evidence="6" id="KW-0539">Nucleus</keyword>
<keyword evidence="10" id="KW-1185">Reference proteome</keyword>
<feature type="compositionally biased region" description="Basic and acidic residues" evidence="7">
    <location>
        <begin position="361"/>
        <end position="377"/>
    </location>
</feature>
<keyword evidence="5" id="KW-0206">Cytoskeleton</keyword>
<feature type="region of interest" description="Disordered" evidence="7">
    <location>
        <begin position="848"/>
        <end position="871"/>
    </location>
</feature>
<dbReference type="EMBL" id="SPHZ02000007">
    <property type="protein sequence ID" value="KAF0906267.1"/>
    <property type="molecule type" value="Genomic_DNA"/>
</dbReference>
<feature type="region of interest" description="Disordered" evidence="7">
    <location>
        <begin position="1007"/>
        <end position="1028"/>
    </location>
</feature>
<evidence type="ECO:0000256" key="5">
    <source>
        <dbReference type="ARBA" id="ARBA00023212"/>
    </source>
</evidence>
<comment type="caution">
    <text evidence="9">The sequence shown here is derived from an EMBL/GenBank/DDBJ whole genome shotgun (WGS) entry which is preliminary data.</text>
</comment>
<dbReference type="PANTHER" id="PTHR13738:SF1">
    <property type="entry name" value="TROPONIN I"/>
    <property type="match status" value="1"/>
</dbReference>
<evidence type="ECO:0000313" key="10">
    <source>
        <dbReference type="Proteomes" id="UP000479710"/>
    </source>
</evidence>
<comment type="subcellular location">
    <subcellularLocation>
        <location evidence="2">Cytoplasm</location>
        <location evidence="2">Cytoskeleton</location>
        <location evidence="2">Spindle</location>
    </subcellularLocation>
    <subcellularLocation>
        <location evidence="1">Nucleus</location>
    </subcellularLocation>
</comment>
<evidence type="ECO:0000256" key="1">
    <source>
        <dbReference type="ARBA" id="ARBA00004123"/>
    </source>
</evidence>